<dbReference type="InterPro" id="IPR058549">
    <property type="entry name" value="MeMalonylCoA_mutase_a/b_site"/>
</dbReference>
<sequence>MTTLSPKLVLSDDFPPVEESTWRAVVEKDLKGAPFEKRLITSTYEGIDLKPVYTFNDWSAAEKLADLPGCYPFTRGSTSLGSAACGWDIRQQQDHPDLERANALVLEDLARGVTSLQLRLDVAARRGLGPDTVTDREWLGRDGLMVYTVADLDALLAGVHPEMIGLALEAGAAFLPAASVLAAYWASKGVADEKARGAFNADPLAVLARDGELPTSLDESMGQMRDLAVWTSGKYRSVRSVRVGSAPYHHAGATAAQDLGLSMATAVAYLRELTDAGLDVNAAAKQLLFSYGLGTNFFLAMAKLRAARRLWARVLEASGGDTSPAAGTAMLIQARTSKRVLTQRDPWVNMLRNTATTFAAASAGAQIITTEPFDAALGASDEFGKRIARNTQVILAEESQLGRVVDPAGGSWFIESLTDELCEKGWAFFQQVEAQGGMAAALTSGWVQDQIDSAFAPRLKNIARRRDAITGVSEFPNLGEKPVKKETIDINRLREEAKARTCEKSLSEADLADVKRLSEPGVERVATAVRLAGSCARISQLAAPMFRSEPATARAVLPHPYAAPFEELRDASDRYLEMTGHRPRVFLANLGPVAHHTARAAYSTNFFEAGGFEVVGSKPLLWKTDEELTAAGDAAIKAFVDSGASVVVLCSSDKLYPQAVPAVTERLKAAGARTVVLAGAPGDSEADYRKAGVDRFIFIKCDVLNTLRELLSEEGVLS</sequence>
<name>A0A518C0X5_9BACT</name>
<dbReference type="CDD" id="cd03677">
    <property type="entry name" value="MM_CoA_mutase_beta"/>
    <property type="match status" value="1"/>
</dbReference>
<evidence type="ECO:0000256" key="2">
    <source>
        <dbReference type="ARBA" id="ARBA00008465"/>
    </source>
</evidence>
<evidence type="ECO:0000313" key="8">
    <source>
        <dbReference type="EMBL" id="QDU72860.1"/>
    </source>
</evidence>
<evidence type="ECO:0000256" key="4">
    <source>
        <dbReference type="ARBA" id="ARBA00022628"/>
    </source>
</evidence>
<reference evidence="8 9" key="1">
    <citation type="submission" date="2019-02" db="EMBL/GenBank/DDBJ databases">
        <title>Deep-cultivation of Planctomycetes and their phenomic and genomic characterization uncovers novel biology.</title>
        <authorList>
            <person name="Wiegand S."/>
            <person name="Jogler M."/>
            <person name="Boedeker C."/>
            <person name="Pinto D."/>
            <person name="Vollmers J."/>
            <person name="Rivas-Marin E."/>
            <person name="Kohn T."/>
            <person name="Peeters S.H."/>
            <person name="Heuer A."/>
            <person name="Rast P."/>
            <person name="Oberbeckmann S."/>
            <person name="Bunk B."/>
            <person name="Jeske O."/>
            <person name="Meyerdierks A."/>
            <person name="Storesund J.E."/>
            <person name="Kallscheuer N."/>
            <person name="Luecker S."/>
            <person name="Lage O.M."/>
            <person name="Pohl T."/>
            <person name="Merkel B.J."/>
            <person name="Hornburger P."/>
            <person name="Mueller R.-W."/>
            <person name="Bruemmer F."/>
            <person name="Labrenz M."/>
            <person name="Spormann A.M."/>
            <person name="Op den Camp H."/>
            <person name="Overmann J."/>
            <person name="Amann R."/>
            <person name="Jetten M.S.M."/>
            <person name="Mascher T."/>
            <person name="Medema M.H."/>
            <person name="Devos D.P."/>
            <person name="Kaster A.-K."/>
            <person name="Ovreas L."/>
            <person name="Rohde M."/>
            <person name="Galperin M.Y."/>
            <person name="Jogler C."/>
        </authorList>
    </citation>
    <scope>NUCLEOTIDE SEQUENCE [LARGE SCALE GENOMIC DNA]</scope>
    <source>
        <strain evidence="8 9">Pan265</strain>
    </source>
</reference>
<dbReference type="Gene3D" id="3.20.20.240">
    <property type="entry name" value="Methylmalonyl-CoA mutase"/>
    <property type="match status" value="1"/>
</dbReference>
<dbReference type="GO" id="GO:0004494">
    <property type="term" value="F:methylmalonyl-CoA mutase activity"/>
    <property type="evidence" value="ECO:0007669"/>
    <property type="project" value="UniProtKB-EC"/>
</dbReference>
<evidence type="ECO:0000313" key="9">
    <source>
        <dbReference type="Proteomes" id="UP000320386"/>
    </source>
</evidence>
<dbReference type="EMBL" id="CP036280">
    <property type="protein sequence ID" value="QDU72860.1"/>
    <property type="molecule type" value="Genomic_DNA"/>
</dbReference>
<dbReference type="KEGG" id="mcad:Pan265_27360"/>
<dbReference type="PANTHER" id="PTHR48101">
    <property type="entry name" value="METHYLMALONYL-COA MUTASE, MITOCHONDRIAL-RELATED"/>
    <property type="match status" value="1"/>
</dbReference>
<keyword evidence="9" id="KW-1185">Reference proteome</keyword>
<comment type="similarity">
    <text evidence="2">Belongs to the methylmalonyl-CoA mutase family.</text>
</comment>
<dbReference type="OrthoDB" id="9762378at2"/>
<protein>
    <recommendedName>
        <fullName evidence="3">methylmalonyl-CoA mutase</fullName>
        <ecNumber evidence="3">5.4.99.2</ecNumber>
    </recommendedName>
</protein>
<keyword evidence="6" id="KW-0170">Cobalt</keyword>
<dbReference type="SUPFAM" id="SSF52242">
    <property type="entry name" value="Cobalamin (vitamin B12)-binding domain"/>
    <property type="match status" value="1"/>
</dbReference>
<evidence type="ECO:0000256" key="1">
    <source>
        <dbReference type="ARBA" id="ARBA00001922"/>
    </source>
</evidence>
<dbReference type="Pfam" id="PF01642">
    <property type="entry name" value="MM_CoA_mutase"/>
    <property type="match status" value="1"/>
</dbReference>
<dbReference type="InterPro" id="IPR006099">
    <property type="entry name" value="MeMalonylCoA_mutase_a/b_cat"/>
</dbReference>
<dbReference type="EC" id="5.4.99.2" evidence="3"/>
<keyword evidence="5 8" id="KW-0413">Isomerase</keyword>
<dbReference type="RefSeq" id="WP_145447011.1">
    <property type="nucleotide sequence ID" value="NZ_CP036280.1"/>
</dbReference>
<dbReference type="AlphaFoldDB" id="A0A518C0X5"/>
<gene>
    <name evidence="8" type="primary">mutA</name>
    <name evidence="8" type="ORF">Pan265_27360</name>
</gene>
<dbReference type="InterPro" id="IPR036724">
    <property type="entry name" value="Cobalamin-bd_sf"/>
</dbReference>
<dbReference type="SUPFAM" id="SSF51703">
    <property type="entry name" value="Cobalamin (vitamin B12)-dependent enzymes"/>
    <property type="match status" value="1"/>
</dbReference>
<dbReference type="Proteomes" id="UP000320386">
    <property type="component" value="Chromosome"/>
</dbReference>
<feature type="domain" description="Methylmalonyl-CoA mutase alpha/beta chain catalytic" evidence="7">
    <location>
        <begin position="43"/>
        <end position="511"/>
    </location>
</feature>
<proteinExistence type="inferred from homology"/>
<dbReference type="PANTHER" id="PTHR48101:SF4">
    <property type="entry name" value="METHYLMALONYL-COA MUTASE, MITOCHONDRIAL"/>
    <property type="match status" value="1"/>
</dbReference>
<evidence type="ECO:0000256" key="5">
    <source>
        <dbReference type="ARBA" id="ARBA00023235"/>
    </source>
</evidence>
<dbReference type="GO" id="GO:0005737">
    <property type="term" value="C:cytoplasm"/>
    <property type="evidence" value="ECO:0007669"/>
    <property type="project" value="TreeGrafter"/>
</dbReference>
<keyword evidence="4" id="KW-0846">Cobalamin</keyword>
<organism evidence="8 9">
    <name type="scientific">Mucisphaera calidilacus</name>
    <dbReference type="NCBI Taxonomy" id="2527982"/>
    <lineage>
        <taxon>Bacteria</taxon>
        <taxon>Pseudomonadati</taxon>
        <taxon>Planctomycetota</taxon>
        <taxon>Phycisphaerae</taxon>
        <taxon>Phycisphaerales</taxon>
        <taxon>Phycisphaeraceae</taxon>
        <taxon>Mucisphaera</taxon>
    </lineage>
</organism>
<evidence type="ECO:0000259" key="7">
    <source>
        <dbReference type="Pfam" id="PF01642"/>
    </source>
</evidence>
<comment type="cofactor">
    <cofactor evidence="1">
        <name>adenosylcob(III)alamin</name>
        <dbReference type="ChEBI" id="CHEBI:18408"/>
    </cofactor>
</comment>
<dbReference type="GO" id="GO:0031419">
    <property type="term" value="F:cobalamin binding"/>
    <property type="evidence" value="ECO:0007669"/>
    <property type="project" value="UniProtKB-KW"/>
</dbReference>
<dbReference type="InterPro" id="IPR016176">
    <property type="entry name" value="Cbl-dep_enz_cat"/>
</dbReference>
<evidence type="ECO:0000256" key="6">
    <source>
        <dbReference type="ARBA" id="ARBA00023285"/>
    </source>
</evidence>
<evidence type="ECO:0000256" key="3">
    <source>
        <dbReference type="ARBA" id="ARBA00012398"/>
    </source>
</evidence>
<accession>A0A518C0X5</accession>
<dbReference type="PROSITE" id="PS00544">
    <property type="entry name" value="METMALONYL_COA_MUTASE"/>
    <property type="match status" value="1"/>
</dbReference>
<dbReference type="GO" id="GO:0046872">
    <property type="term" value="F:metal ion binding"/>
    <property type="evidence" value="ECO:0007669"/>
    <property type="project" value="InterPro"/>
</dbReference>
<dbReference type="Gene3D" id="3.40.50.280">
    <property type="entry name" value="Cobalamin-binding domain"/>
    <property type="match status" value="1"/>
</dbReference>
<dbReference type="GO" id="GO:0019678">
    <property type="term" value="P:propionate metabolic process, methylmalonyl pathway"/>
    <property type="evidence" value="ECO:0007669"/>
    <property type="project" value="TreeGrafter"/>
</dbReference>